<dbReference type="EMBL" id="CP002886">
    <property type="protein sequence ID" value="AEW72355.1"/>
    <property type="molecule type" value="Genomic_DNA"/>
</dbReference>
<dbReference type="KEGG" id="eec:EcWSU1_00915"/>
<sequence length="33" mass="4045">MRQIYDRFMKNSTTIKGKLLFYYSGYFLFPDSL</sequence>
<reference evidence="1 2" key="1">
    <citation type="journal article" date="2011" name="Stand. Genomic Sci.">
        <title>Complete genome of the onion pathogen Enterobacter cloacae EcWSU1.</title>
        <authorList>
            <person name="Humann J.L."/>
            <person name="Wildung M."/>
            <person name="Cheng C.H."/>
            <person name="Lee T."/>
            <person name="Stewart J.E."/>
            <person name="Drew J.C."/>
            <person name="Triplett E.W."/>
            <person name="Main D."/>
            <person name="Schroeder B.K."/>
        </authorList>
    </citation>
    <scope>NUCLEOTIDE SEQUENCE [LARGE SCALE GENOMIC DNA]</scope>
    <source>
        <strain evidence="1 2">EcWSU1</strain>
    </source>
</reference>
<dbReference type="HOGENOM" id="CLU_3381699_0_0_6"/>
<organism evidence="1 2">
    <name type="scientific">Enterobacter ludwigii</name>
    <dbReference type="NCBI Taxonomy" id="299767"/>
    <lineage>
        <taxon>Bacteria</taxon>
        <taxon>Pseudomonadati</taxon>
        <taxon>Pseudomonadota</taxon>
        <taxon>Gammaproteobacteria</taxon>
        <taxon>Enterobacterales</taxon>
        <taxon>Enterobacteriaceae</taxon>
        <taxon>Enterobacter</taxon>
        <taxon>Enterobacter cloacae complex</taxon>
    </lineage>
</organism>
<accession>G8LP95</accession>
<dbReference type="Proteomes" id="UP000007838">
    <property type="component" value="Chromosome"/>
</dbReference>
<evidence type="ECO:0000313" key="1">
    <source>
        <dbReference type="EMBL" id="AEW72355.1"/>
    </source>
</evidence>
<evidence type="ECO:0000313" key="2">
    <source>
        <dbReference type="Proteomes" id="UP000007838"/>
    </source>
</evidence>
<name>G8LP95_9ENTR</name>
<gene>
    <name evidence="1" type="ORF">EcWSU1_00915</name>
</gene>
<dbReference type="AlphaFoldDB" id="G8LP95"/>
<proteinExistence type="predicted"/>
<protein>
    <submittedName>
        <fullName evidence="1">Uncharacterized protein</fullName>
    </submittedName>
</protein>